<evidence type="ECO:0008006" key="3">
    <source>
        <dbReference type="Google" id="ProtNLM"/>
    </source>
</evidence>
<protein>
    <recommendedName>
        <fullName evidence="3">XRE family transcriptional regulator</fullName>
    </recommendedName>
</protein>
<dbReference type="RefSeq" id="WP_317679599.1">
    <property type="nucleotide sequence ID" value="NZ_JAWLOF010000032.1"/>
</dbReference>
<evidence type="ECO:0000313" key="1">
    <source>
        <dbReference type="EMBL" id="MDV7025545.1"/>
    </source>
</evidence>
<accession>A0ABU4E8S0</accession>
<proteinExistence type="predicted"/>
<reference evidence="1 2" key="1">
    <citation type="submission" date="2023-10" db="EMBL/GenBank/DDBJ databases">
        <authorList>
            <person name="Dale J."/>
        </authorList>
    </citation>
    <scope>NUCLEOTIDE SEQUENCE [LARGE SCALE GENOMIC DNA]</scope>
    <source>
        <strain evidence="1 2">2023EL-00970</strain>
    </source>
</reference>
<name>A0ABU4E8S0_9ENTR</name>
<gene>
    <name evidence="1" type="ORF">R4P48_23140</name>
</gene>
<keyword evidence="2" id="KW-1185">Reference proteome</keyword>
<organism evidence="1 2">
    <name type="scientific">Atlantibacter subterraneus</name>
    <dbReference type="NCBI Taxonomy" id="255519"/>
    <lineage>
        <taxon>Bacteria</taxon>
        <taxon>Pseudomonadati</taxon>
        <taxon>Pseudomonadota</taxon>
        <taxon>Gammaproteobacteria</taxon>
        <taxon>Enterobacterales</taxon>
        <taxon>Enterobacteriaceae</taxon>
        <taxon>Atlantibacter</taxon>
    </lineage>
</organism>
<sequence>MSSYVATAMLNSTGLGHLKGVYKTPQIRQDVAKEKNPSVNSFNKALGAALVIAGALNVGSLTSSPSFEIKPVVINVEKNSIEESSLPEPAIEKSNFLQKLYGFNTSQWASLLKVERKTIYNWNNNKTTKIKSSALDRLKIFEEFSVDFKPDHSLYFKKIIFGKMANEDVRAVFFEEPLVLEKITDAYFDVFAQLEGFTVRSKMA</sequence>
<comment type="caution">
    <text evidence="1">The sequence shown here is derived from an EMBL/GenBank/DDBJ whole genome shotgun (WGS) entry which is preliminary data.</text>
</comment>
<dbReference type="EMBL" id="JAWLOF010000032">
    <property type="protein sequence ID" value="MDV7025545.1"/>
    <property type="molecule type" value="Genomic_DNA"/>
</dbReference>
<evidence type="ECO:0000313" key="2">
    <source>
        <dbReference type="Proteomes" id="UP001187066"/>
    </source>
</evidence>
<dbReference type="Proteomes" id="UP001187066">
    <property type="component" value="Unassembled WGS sequence"/>
</dbReference>